<dbReference type="InterPro" id="IPR003439">
    <property type="entry name" value="ABC_transporter-like_ATP-bd"/>
</dbReference>
<proteinExistence type="predicted"/>
<dbReference type="NCBIfam" id="TIGR02142">
    <property type="entry name" value="modC_ABC"/>
    <property type="match status" value="1"/>
</dbReference>
<organism evidence="4 5">
    <name type="scientific">Sphingomonas cynarae</name>
    <dbReference type="NCBI Taxonomy" id="930197"/>
    <lineage>
        <taxon>Bacteria</taxon>
        <taxon>Pseudomonadati</taxon>
        <taxon>Pseudomonadota</taxon>
        <taxon>Alphaproteobacteria</taxon>
        <taxon>Sphingomonadales</taxon>
        <taxon>Sphingomonadaceae</taxon>
        <taxon>Sphingomonas</taxon>
    </lineage>
</organism>
<name>A0ABP7CXY9_9SPHN</name>
<dbReference type="PROSITE" id="PS00211">
    <property type="entry name" value="ABC_TRANSPORTER_1"/>
    <property type="match status" value="1"/>
</dbReference>
<evidence type="ECO:0000256" key="2">
    <source>
        <dbReference type="ARBA" id="ARBA00022840"/>
    </source>
</evidence>
<dbReference type="Gene3D" id="3.40.50.300">
    <property type="entry name" value="P-loop containing nucleotide triphosphate hydrolases"/>
    <property type="match status" value="1"/>
</dbReference>
<dbReference type="SMART" id="SM00382">
    <property type="entry name" value="AAA"/>
    <property type="match status" value="1"/>
</dbReference>
<dbReference type="InterPro" id="IPR050334">
    <property type="entry name" value="Molybdenum_import_ModC"/>
</dbReference>
<evidence type="ECO:0000256" key="1">
    <source>
        <dbReference type="ARBA" id="ARBA00022741"/>
    </source>
</evidence>
<gene>
    <name evidence="4" type="ORF">GCM10022268_03500</name>
</gene>
<protein>
    <recommendedName>
        <fullName evidence="3">ABC transporter domain-containing protein</fullName>
    </recommendedName>
</protein>
<dbReference type="InterPro" id="IPR003593">
    <property type="entry name" value="AAA+_ATPase"/>
</dbReference>
<dbReference type="InterPro" id="IPR027417">
    <property type="entry name" value="P-loop_NTPase"/>
</dbReference>
<dbReference type="SUPFAM" id="SSF52540">
    <property type="entry name" value="P-loop containing nucleoside triphosphate hydrolases"/>
    <property type="match status" value="1"/>
</dbReference>
<reference evidence="5" key="1">
    <citation type="journal article" date="2019" name="Int. J. Syst. Evol. Microbiol.">
        <title>The Global Catalogue of Microorganisms (GCM) 10K type strain sequencing project: providing services to taxonomists for standard genome sequencing and annotation.</title>
        <authorList>
            <consortium name="The Broad Institute Genomics Platform"/>
            <consortium name="The Broad Institute Genome Sequencing Center for Infectious Disease"/>
            <person name="Wu L."/>
            <person name="Ma J."/>
        </authorList>
    </citation>
    <scope>NUCLEOTIDE SEQUENCE [LARGE SCALE GENOMIC DNA]</scope>
    <source>
        <strain evidence="5">JCM 17498</strain>
    </source>
</reference>
<dbReference type="InterPro" id="IPR011868">
    <property type="entry name" value="ModC_ABC_ATP-bd"/>
</dbReference>
<evidence type="ECO:0000313" key="5">
    <source>
        <dbReference type="Proteomes" id="UP001500523"/>
    </source>
</evidence>
<dbReference type="PROSITE" id="PS50893">
    <property type="entry name" value="ABC_TRANSPORTER_2"/>
    <property type="match status" value="1"/>
</dbReference>
<dbReference type="PANTHER" id="PTHR43514:SF4">
    <property type="entry name" value="ABC TRANSPORTER I FAMILY MEMBER 10"/>
    <property type="match status" value="1"/>
</dbReference>
<dbReference type="Pfam" id="PF00005">
    <property type="entry name" value="ABC_tran"/>
    <property type="match status" value="1"/>
</dbReference>
<keyword evidence="5" id="KW-1185">Reference proteome</keyword>
<accession>A0ABP7CXY9</accession>
<dbReference type="RefSeq" id="WP_344691649.1">
    <property type="nucleotide sequence ID" value="NZ_BAABBF010000001.1"/>
</dbReference>
<dbReference type="Proteomes" id="UP001500523">
    <property type="component" value="Unassembled WGS sequence"/>
</dbReference>
<sequence>MRVMARHRLGDFMLDVAFEGPEDGVTMLVGPSGAGKSATLAIVAGLSRPDSGVVAIGDRVLTDTAARLFVPPERRRIGIVHQEARLFPHLSVERNLRYGLVRARDRARRIEPDAVIDVLAIRHLLARRPRDLSGGERQRVALGRAMLSQPDLLLLDEPVSALDPVRRAEVLGFVADLKRRFALPMLYVTHSADEARLLGDHLVRIEQGRVTGQGSVTAMLPVREITGEVVAPGVVRIGDATMPVAGLDAPVGATVRLGW</sequence>
<evidence type="ECO:0000313" key="4">
    <source>
        <dbReference type="EMBL" id="GAA3696227.1"/>
    </source>
</evidence>
<evidence type="ECO:0000259" key="3">
    <source>
        <dbReference type="PROSITE" id="PS50893"/>
    </source>
</evidence>
<dbReference type="EMBL" id="BAABBF010000001">
    <property type="protein sequence ID" value="GAA3696227.1"/>
    <property type="molecule type" value="Genomic_DNA"/>
</dbReference>
<comment type="caution">
    <text evidence="4">The sequence shown here is derived from an EMBL/GenBank/DDBJ whole genome shotgun (WGS) entry which is preliminary data.</text>
</comment>
<feature type="domain" description="ABC transporter" evidence="3">
    <location>
        <begin position="1"/>
        <end position="232"/>
    </location>
</feature>
<keyword evidence="1" id="KW-0547">Nucleotide-binding</keyword>
<dbReference type="InterPro" id="IPR017871">
    <property type="entry name" value="ABC_transporter-like_CS"/>
</dbReference>
<dbReference type="PANTHER" id="PTHR43514">
    <property type="entry name" value="ABC TRANSPORTER I FAMILY MEMBER 10"/>
    <property type="match status" value="1"/>
</dbReference>
<keyword evidence="2" id="KW-0067">ATP-binding</keyword>